<dbReference type="EMBL" id="PDUG01000004">
    <property type="protein sequence ID" value="PIC31384.1"/>
    <property type="molecule type" value="Genomic_DNA"/>
</dbReference>
<keyword evidence="2" id="KW-0732">Signal</keyword>
<dbReference type="Gene3D" id="3.40.33.10">
    <property type="entry name" value="CAP"/>
    <property type="match status" value="1"/>
</dbReference>
<sequence length="377" mass="41914">MKSILCIGCFFLIANSSSVQDPRQLLLDSFNRQRAAIAKDQDIANMNELSWSGYLEKEAQNLTCEDLGYQTKTQIFFGIYDNQTGKILEALTPDKRNENEAEIGLDGLRFPGQTHVGCASHDCVYKSSDLKMAITGLCIIGPETNRSSELHGAPGSKCREQGKYGLCKPKKTGNKIKKKPKKALDEKAWVERMNNERILYANHFNIARMYELSWDPTLASKAAEMECEDLRKPGPDYSIMIFSDAKDFAILNQISSEEKEEELDTMGVQAMRIPGQTKMGCAFLDSECIKRTGLVKRFVGACLFGPETEFGDVKIGTPGSRCPNGKGPSGLCKPLPGGKKMDDDDDDDLVENEENEDNVSTSVFTNIALLFLVFIFF</sequence>
<feature type="compositionally biased region" description="Acidic residues" evidence="1">
    <location>
        <begin position="343"/>
        <end position="355"/>
    </location>
</feature>
<name>A0A2G5TVU5_9PELO</name>
<evidence type="ECO:0008006" key="5">
    <source>
        <dbReference type="Google" id="ProtNLM"/>
    </source>
</evidence>
<keyword evidence="4" id="KW-1185">Reference proteome</keyword>
<proteinExistence type="predicted"/>
<accession>A0A2G5TVU5</accession>
<protein>
    <recommendedName>
        <fullName evidence="5">SCP domain-containing protein</fullName>
    </recommendedName>
</protein>
<evidence type="ECO:0000256" key="2">
    <source>
        <dbReference type="SAM" id="SignalP"/>
    </source>
</evidence>
<comment type="caution">
    <text evidence="3">The sequence shown here is derived from an EMBL/GenBank/DDBJ whole genome shotgun (WGS) entry which is preliminary data.</text>
</comment>
<feature type="chain" id="PRO_5013660484" description="SCP domain-containing protein" evidence="2">
    <location>
        <begin position="17"/>
        <end position="377"/>
    </location>
</feature>
<organism evidence="3 4">
    <name type="scientific">Caenorhabditis nigoni</name>
    <dbReference type="NCBI Taxonomy" id="1611254"/>
    <lineage>
        <taxon>Eukaryota</taxon>
        <taxon>Metazoa</taxon>
        <taxon>Ecdysozoa</taxon>
        <taxon>Nematoda</taxon>
        <taxon>Chromadorea</taxon>
        <taxon>Rhabditida</taxon>
        <taxon>Rhabditina</taxon>
        <taxon>Rhabditomorpha</taxon>
        <taxon>Rhabditoidea</taxon>
        <taxon>Rhabditidae</taxon>
        <taxon>Peloderinae</taxon>
        <taxon>Caenorhabditis</taxon>
    </lineage>
</organism>
<dbReference type="SUPFAM" id="SSF55797">
    <property type="entry name" value="PR-1-like"/>
    <property type="match status" value="1"/>
</dbReference>
<dbReference type="InterPro" id="IPR035940">
    <property type="entry name" value="CAP_sf"/>
</dbReference>
<evidence type="ECO:0000256" key="1">
    <source>
        <dbReference type="SAM" id="MobiDB-lite"/>
    </source>
</evidence>
<dbReference type="Proteomes" id="UP000230233">
    <property type="component" value="Chromosome IV"/>
</dbReference>
<feature type="signal peptide" evidence="2">
    <location>
        <begin position="1"/>
        <end position="16"/>
    </location>
</feature>
<evidence type="ECO:0000313" key="4">
    <source>
        <dbReference type="Proteomes" id="UP000230233"/>
    </source>
</evidence>
<feature type="region of interest" description="Disordered" evidence="1">
    <location>
        <begin position="317"/>
        <end position="355"/>
    </location>
</feature>
<gene>
    <name evidence="3" type="primary">Cnig_chr_IV.g12106</name>
    <name evidence="3" type="ORF">B9Z55_012106</name>
</gene>
<evidence type="ECO:0000313" key="3">
    <source>
        <dbReference type="EMBL" id="PIC31384.1"/>
    </source>
</evidence>
<dbReference type="AlphaFoldDB" id="A0A2G5TVU5"/>
<reference evidence="4" key="1">
    <citation type="submission" date="2017-10" db="EMBL/GenBank/DDBJ databases">
        <title>Rapid genome shrinkage in a self-fertile nematode reveals novel sperm competition proteins.</title>
        <authorList>
            <person name="Yin D."/>
            <person name="Schwarz E.M."/>
            <person name="Thomas C.G."/>
            <person name="Felde R.L."/>
            <person name="Korf I.F."/>
            <person name="Cutter A.D."/>
            <person name="Schartner C.M."/>
            <person name="Ralston E.J."/>
            <person name="Meyer B.J."/>
            <person name="Haag E.S."/>
        </authorList>
    </citation>
    <scope>NUCLEOTIDE SEQUENCE [LARGE SCALE GENOMIC DNA]</scope>
    <source>
        <strain evidence="4">JU1422</strain>
    </source>
</reference>